<dbReference type="Gene3D" id="2.40.50.100">
    <property type="match status" value="1"/>
</dbReference>
<feature type="domain" description="Multidrug resistance protein MdtA-like barrel-sandwich hybrid" evidence="3">
    <location>
        <begin position="64"/>
        <end position="186"/>
    </location>
</feature>
<dbReference type="PANTHER" id="PTHR30158:SF23">
    <property type="entry name" value="MULTIDRUG RESISTANCE PROTEIN MEXA"/>
    <property type="match status" value="1"/>
</dbReference>
<dbReference type="PRINTS" id="PR01490">
    <property type="entry name" value="RTXTOXIND"/>
</dbReference>
<dbReference type="InterPro" id="IPR058625">
    <property type="entry name" value="MdtA-like_BSH"/>
</dbReference>
<dbReference type="AlphaFoldDB" id="A0AAU9CTS6"/>
<evidence type="ECO:0000259" key="3">
    <source>
        <dbReference type="Pfam" id="PF25917"/>
    </source>
</evidence>
<dbReference type="Gene3D" id="1.10.287.470">
    <property type="entry name" value="Helix hairpin bin"/>
    <property type="match status" value="1"/>
</dbReference>
<accession>A0AAU9CTS6</accession>
<proteinExistence type="inferred from homology"/>
<dbReference type="PANTHER" id="PTHR30158">
    <property type="entry name" value="ACRA/E-RELATED COMPONENT OF DRUG EFFLUX TRANSPORTER"/>
    <property type="match status" value="1"/>
</dbReference>
<organism evidence="5 6">
    <name type="scientific">Fulvitalea axinellae</name>
    <dbReference type="NCBI Taxonomy" id="1182444"/>
    <lineage>
        <taxon>Bacteria</taxon>
        <taxon>Pseudomonadati</taxon>
        <taxon>Bacteroidota</taxon>
        <taxon>Cytophagia</taxon>
        <taxon>Cytophagales</taxon>
        <taxon>Persicobacteraceae</taxon>
        <taxon>Fulvitalea</taxon>
    </lineage>
</organism>
<geneLocation type="plasmid" evidence="5 6">
    <name>pFA4</name>
</geneLocation>
<gene>
    <name evidence="5" type="ORF">FUAX_48830</name>
</gene>
<dbReference type="InterPro" id="IPR006143">
    <property type="entry name" value="RND_pump_MFP"/>
</dbReference>
<evidence type="ECO:0000313" key="6">
    <source>
        <dbReference type="Proteomes" id="UP001348817"/>
    </source>
</evidence>
<dbReference type="KEGG" id="fax:FUAX_48830"/>
<dbReference type="Pfam" id="PF25917">
    <property type="entry name" value="BSH_RND"/>
    <property type="match status" value="1"/>
</dbReference>
<reference evidence="5 6" key="1">
    <citation type="submission" date="2021-12" db="EMBL/GenBank/DDBJ databases">
        <title>Genome sequencing of bacteria with rrn-lacking chromosome and rrn-plasmid.</title>
        <authorList>
            <person name="Anda M."/>
            <person name="Iwasaki W."/>
        </authorList>
    </citation>
    <scope>NUCLEOTIDE SEQUENCE [LARGE SCALE GENOMIC DNA]</scope>
    <source>
        <strain evidence="5 6">DSM 100852</strain>
        <plasmid evidence="5 6">pFA4</plasmid>
    </source>
</reference>
<dbReference type="Gene3D" id="2.40.30.170">
    <property type="match status" value="1"/>
</dbReference>
<dbReference type="Proteomes" id="UP001348817">
    <property type="component" value="Plasmid pFA4"/>
</dbReference>
<evidence type="ECO:0000259" key="4">
    <source>
        <dbReference type="Pfam" id="PF25944"/>
    </source>
</evidence>
<comment type="similarity">
    <text evidence="1">Belongs to the membrane fusion protein (MFP) (TC 8.A.1) family.</text>
</comment>
<keyword evidence="6" id="KW-1185">Reference proteome</keyword>
<name>A0AAU9CTS6_9BACT</name>
<dbReference type="Gene3D" id="2.40.420.20">
    <property type="match status" value="1"/>
</dbReference>
<dbReference type="GO" id="GO:0005886">
    <property type="term" value="C:plasma membrane"/>
    <property type="evidence" value="ECO:0007669"/>
    <property type="project" value="TreeGrafter"/>
</dbReference>
<dbReference type="SUPFAM" id="SSF111369">
    <property type="entry name" value="HlyD-like secretion proteins"/>
    <property type="match status" value="1"/>
</dbReference>
<dbReference type="InterPro" id="IPR058626">
    <property type="entry name" value="MdtA-like_b-barrel"/>
</dbReference>
<dbReference type="EMBL" id="AP025318">
    <property type="protein sequence ID" value="BDD12451.1"/>
    <property type="molecule type" value="Genomic_DNA"/>
</dbReference>
<evidence type="ECO:0000256" key="1">
    <source>
        <dbReference type="ARBA" id="ARBA00009477"/>
    </source>
</evidence>
<feature type="domain" description="Multidrug resistance protein MdtA-like beta-barrel" evidence="4">
    <location>
        <begin position="196"/>
        <end position="282"/>
    </location>
</feature>
<evidence type="ECO:0000256" key="2">
    <source>
        <dbReference type="SAM" id="SignalP"/>
    </source>
</evidence>
<dbReference type="GO" id="GO:0030313">
    <property type="term" value="C:cell envelope"/>
    <property type="evidence" value="ECO:0007669"/>
    <property type="project" value="UniProtKB-SubCell"/>
</dbReference>
<dbReference type="Pfam" id="PF25944">
    <property type="entry name" value="Beta-barrel_RND"/>
    <property type="match status" value="1"/>
</dbReference>
<dbReference type="PROSITE" id="PS51257">
    <property type="entry name" value="PROKAR_LIPOPROTEIN"/>
    <property type="match status" value="1"/>
</dbReference>
<evidence type="ECO:0000313" key="5">
    <source>
        <dbReference type="EMBL" id="BDD12451.1"/>
    </source>
</evidence>
<feature type="chain" id="PRO_5043347497" evidence="2">
    <location>
        <begin position="25"/>
        <end position="374"/>
    </location>
</feature>
<dbReference type="GO" id="GO:0022857">
    <property type="term" value="F:transmembrane transporter activity"/>
    <property type="evidence" value="ECO:0007669"/>
    <property type="project" value="InterPro"/>
</dbReference>
<protein>
    <submittedName>
        <fullName evidence="5">Hemolysin D</fullName>
    </submittedName>
</protein>
<dbReference type="GO" id="GO:0046677">
    <property type="term" value="P:response to antibiotic"/>
    <property type="evidence" value="ECO:0007669"/>
    <property type="project" value="TreeGrafter"/>
</dbReference>
<keyword evidence="2" id="KW-0732">Signal</keyword>
<sequence length="374" mass="40358">MKINMKFLINAAVFASVVATGCTASQGEESYQMQASPFPTVKVEKANLIKYDRYPASVEGESNIEIRAKVSGYISKVYVDEGQEVKKGQLLFRLETETLSQNARAAKAAVAQAGVEVARLEPLVKQNIVSPVTLRTARAALDRAKGDYAGILADIGYTAIKSPVNGVVSDIRFREGTLVGPSSQKALTSVSSIDQVYVYFSMNEKRFLEFTKNIEGNTFSEKIAKMPAVKLQLADGSEYGTEGTIQTVTGEIDKRTGSVQFRAVFPNPAGTLRNGSSGQVMIPTRFDGALTVPAMATAELQEQSYVYAVQQGDSVSMAFVKLGGIIDNRAIVLEGLKEGQTIVGQGMNRIRPGMTIQPVPTSTDQLINSIKTVF</sequence>
<dbReference type="NCBIfam" id="TIGR01730">
    <property type="entry name" value="RND_mfp"/>
    <property type="match status" value="1"/>
</dbReference>
<keyword evidence="5" id="KW-0614">Plasmid</keyword>
<feature type="signal peptide" evidence="2">
    <location>
        <begin position="1"/>
        <end position="24"/>
    </location>
</feature>